<dbReference type="InterPro" id="IPR027417">
    <property type="entry name" value="P-loop_NTPase"/>
</dbReference>
<accession>A0A410W9Q7</accession>
<dbReference type="CDD" id="cd03225">
    <property type="entry name" value="ABC_cobalt_CbiO_domain1"/>
    <property type="match status" value="2"/>
</dbReference>
<evidence type="ECO:0000256" key="2">
    <source>
        <dbReference type="ARBA" id="ARBA00022448"/>
    </source>
</evidence>
<protein>
    <submittedName>
        <fullName evidence="5">HMP/thiamine import ATP-binding protein YkoD</fullName>
        <ecNumber evidence="5">3.6.3.-</ecNumber>
    </submittedName>
</protein>
<dbReference type="EMBL" id="CP035299">
    <property type="protein sequence ID" value="QAU52679.1"/>
    <property type="molecule type" value="Genomic_DNA"/>
</dbReference>
<dbReference type="AlphaFoldDB" id="A0A410W9Q7"/>
<keyword evidence="4 5" id="KW-0067">ATP-binding</keyword>
<keyword evidence="6" id="KW-1185">Reference proteome</keyword>
<organism evidence="5 6">
    <name type="scientific">Corynebacterium pelargi</name>
    <dbReference type="NCBI Taxonomy" id="1471400"/>
    <lineage>
        <taxon>Bacteria</taxon>
        <taxon>Bacillati</taxon>
        <taxon>Actinomycetota</taxon>
        <taxon>Actinomycetes</taxon>
        <taxon>Mycobacteriales</taxon>
        <taxon>Corynebacteriaceae</taxon>
        <taxon>Corynebacterium</taxon>
    </lineage>
</organism>
<evidence type="ECO:0000313" key="6">
    <source>
        <dbReference type="Proteomes" id="UP000288929"/>
    </source>
</evidence>
<dbReference type="SMART" id="SM00382">
    <property type="entry name" value="AAA"/>
    <property type="match status" value="2"/>
</dbReference>
<dbReference type="Pfam" id="PF00005">
    <property type="entry name" value="ABC_tran"/>
    <property type="match status" value="2"/>
</dbReference>
<dbReference type="Gene3D" id="3.40.50.300">
    <property type="entry name" value="P-loop containing nucleotide triphosphate hydrolases"/>
    <property type="match status" value="2"/>
</dbReference>
<dbReference type="InterPro" id="IPR050095">
    <property type="entry name" value="ECF_ABC_transporter_ATP-bd"/>
</dbReference>
<sequence length="461" mass="49747">MSPHISLRDYSYRHASRRRFALEHISFDIEAGEKVLLLGASGSGKSTLLHSIAGLLGEDEGEHSGQINVQGICGMVLQDPDAQVISQRVGDDVAFGCENLRIPREEIWRRVPQALEQVGLDLALDHPTHALSGGQKQRLALAGVLAMGADIVLLDEPTANLDPQGVQEVVAAASRLDTTLIVVEHRVATWIEHVDRIIVIGQTGVLADGTPEAVLEQEGARLAAEGVWVPGVEPDLPAAKPECAGNAPALEGIDLRYGWDHALGQQSLIQLPQGCSTVITGANGTGKTTLMLTLAGLLDPHGGQVRASKELFGTSTLDPRKWKSQALAQRIGYVFQDPEHQFVAKTVREEMLVGLRARGELSAADQRRADEVLETLGLDALAEANPFTLSGGQKRRLSVATVLIHSPKIMLLDEPTFGQDRKTFLALVELLAQQRDQGLSVCSITHDALYRRALGDQEIQL</sequence>
<dbReference type="InterPro" id="IPR017871">
    <property type="entry name" value="ABC_transporter-like_CS"/>
</dbReference>
<evidence type="ECO:0000313" key="5">
    <source>
        <dbReference type="EMBL" id="QAU52679.1"/>
    </source>
</evidence>
<dbReference type="InterPro" id="IPR003593">
    <property type="entry name" value="AAA+_ATPase"/>
</dbReference>
<dbReference type="Proteomes" id="UP000288929">
    <property type="component" value="Chromosome"/>
</dbReference>
<evidence type="ECO:0000256" key="3">
    <source>
        <dbReference type="ARBA" id="ARBA00022741"/>
    </source>
</evidence>
<dbReference type="PROSITE" id="PS50893">
    <property type="entry name" value="ABC_TRANSPORTER_2"/>
    <property type="match status" value="2"/>
</dbReference>
<dbReference type="SUPFAM" id="SSF52540">
    <property type="entry name" value="P-loop containing nucleoside triphosphate hydrolases"/>
    <property type="match status" value="2"/>
</dbReference>
<dbReference type="InterPro" id="IPR003439">
    <property type="entry name" value="ABC_transporter-like_ATP-bd"/>
</dbReference>
<dbReference type="OrthoDB" id="501320at2"/>
<dbReference type="GO" id="GO:0043190">
    <property type="term" value="C:ATP-binding cassette (ABC) transporter complex"/>
    <property type="evidence" value="ECO:0007669"/>
    <property type="project" value="TreeGrafter"/>
</dbReference>
<dbReference type="GO" id="GO:0016887">
    <property type="term" value="F:ATP hydrolysis activity"/>
    <property type="evidence" value="ECO:0007669"/>
    <property type="project" value="InterPro"/>
</dbReference>
<dbReference type="GO" id="GO:0005524">
    <property type="term" value="F:ATP binding"/>
    <property type="evidence" value="ECO:0007669"/>
    <property type="project" value="UniProtKB-KW"/>
</dbReference>
<dbReference type="PANTHER" id="PTHR43553">
    <property type="entry name" value="HEAVY METAL TRANSPORTER"/>
    <property type="match status" value="1"/>
</dbReference>
<dbReference type="EC" id="3.6.3.-" evidence="5"/>
<keyword evidence="2" id="KW-0813">Transport</keyword>
<name>A0A410W9Q7_9CORY</name>
<dbReference type="GO" id="GO:0042626">
    <property type="term" value="F:ATPase-coupled transmembrane transporter activity"/>
    <property type="evidence" value="ECO:0007669"/>
    <property type="project" value="TreeGrafter"/>
</dbReference>
<proteinExistence type="inferred from homology"/>
<comment type="similarity">
    <text evidence="1">Belongs to the ABC transporter superfamily.</text>
</comment>
<dbReference type="InterPro" id="IPR015856">
    <property type="entry name" value="ABC_transpr_CbiO/EcfA_su"/>
</dbReference>
<dbReference type="KEGG" id="cpeg:CPELA_07085"/>
<evidence type="ECO:0000256" key="1">
    <source>
        <dbReference type="ARBA" id="ARBA00005417"/>
    </source>
</evidence>
<keyword evidence="3" id="KW-0547">Nucleotide-binding</keyword>
<dbReference type="PROSITE" id="PS00211">
    <property type="entry name" value="ABC_TRANSPORTER_1"/>
    <property type="match status" value="2"/>
</dbReference>
<keyword evidence="5" id="KW-0378">Hydrolase</keyword>
<evidence type="ECO:0000256" key="4">
    <source>
        <dbReference type="ARBA" id="ARBA00022840"/>
    </source>
</evidence>
<reference evidence="5 6" key="1">
    <citation type="submission" date="2019-01" db="EMBL/GenBank/DDBJ databases">
        <authorList>
            <person name="Ruckert C."/>
            <person name="Busche T."/>
            <person name="Kalinowski J."/>
        </authorList>
    </citation>
    <scope>NUCLEOTIDE SEQUENCE [LARGE SCALE GENOMIC DNA]</scope>
    <source>
        <strain evidence="5 6">136/3</strain>
    </source>
</reference>
<dbReference type="RefSeq" id="WP_128890096.1">
    <property type="nucleotide sequence ID" value="NZ_BMCX01000003.1"/>
</dbReference>
<gene>
    <name evidence="5" type="primary">ykoD2</name>
    <name evidence="5" type="ORF">CPELA_07085</name>
</gene>
<dbReference type="PANTHER" id="PTHR43553:SF24">
    <property type="entry name" value="ENERGY-COUPLING FACTOR TRANSPORTER ATP-BINDING PROTEIN ECFA1"/>
    <property type="match status" value="1"/>
</dbReference>